<proteinExistence type="predicted"/>
<dbReference type="AlphaFoldDB" id="A0A5K7XGR3"/>
<protein>
    <recommendedName>
        <fullName evidence="5">DUF3500 domain-containing protein</fullName>
    </recommendedName>
</protein>
<keyword evidence="2" id="KW-0732">Signal</keyword>
<evidence type="ECO:0000313" key="4">
    <source>
        <dbReference type="Proteomes" id="UP000326837"/>
    </source>
</evidence>
<reference evidence="4" key="1">
    <citation type="submission" date="2019-10" db="EMBL/GenBank/DDBJ databases">
        <title>Lacipirellula parvula gen. nov., sp. nov., representing a lineage of planctomycetes widespread in freshwater anoxic habitats, and description of the family Lacipirellulaceae.</title>
        <authorList>
            <person name="Dedysh S.N."/>
            <person name="Kulichevskaya I.S."/>
            <person name="Beletsky A.V."/>
            <person name="Rakitin A.L."/>
            <person name="Mardanov A.V."/>
            <person name="Ivanova A.A."/>
            <person name="Saltykova V.X."/>
            <person name="Rijpstra W.I.C."/>
            <person name="Sinninghe Damste J.S."/>
            <person name="Ravin N.V."/>
        </authorList>
    </citation>
    <scope>NUCLEOTIDE SEQUENCE [LARGE SCALE GENOMIC DNA]</scope>
    <source>
        <strain evidence="4">PX69</strain>
    </source>
</reference>
<evidence type="ECO:0000256" key="2">
    <source>
        <dbReference type="SAM" id="SignalP"/>
    </source>
</evidence>
<name>A0A5K7XGR3_9BACT</name>
<dbReference type="Pfam" id="PF12006">
    <property type="entry name" value="DUF3500"/>
    <property type="match status" value="1"/>
</dbReference>
<evidence type="ECO:0000313" key="3">
    <source>
        <dbReference type="EMBL" id="BBO34121.1"/>
    </source>
</evidence>
<dbReference type="Proteomes" id="UP000326837">
    <property type="component" value="Chromosome"/>
</dbReference>
<dbReference type="KEGG" id="lpav:PLANPX_3733"/>
<dbReference type="RefSeq" id="WP_152099758.1">
    <property type="nucleotide sequence ID" value="NZ_AP021861.1"/>
</dbReference>
<accession>A0A5K7XGR3</accession>
<feature type="region of interest" description="Disordered" evidence="1">
    <location>
        <begin position="221"/>
        <end position="241"/>
    </location>
</feature>
<keyword evidence="4" id="KW-1185">Reference proteome</keyword>
<organism evidence="3 4">
    <name type="scientific">Lacipirellula parvula</name>
    <dbReference type="NCBI Taxonomy" id="2650471"/>
    <lineage>
        <taxon>Bacteria</taxon>
        <taxon>Pseudomonadati</taxon>
        <taxon>Planctomycetota</taxon>
        <taxon>Planctomycetia</taxon>
        <taxon>Pirellulales</taxon>
        <taxon>Lacipirellulaceae</taxon>
        <taxon>Lacipirellula</taxon>
    </lineage>
</organism>
<feature type="chain" id="PRO_5024937048" description="DUF3500 domain-containing protein" evidence="2">
    <location>
        <begin position="24"/>
        <end position="342"/>
    </location>
</feature>
<gene>
    <name evidence="3" type="ORF">PLANPX_3733</name>
</gene>
<dbReference type="InterPro" id="IPR021889">
    <property type="entry name" value="DUF3500"/>
</dbReference>
<evidence type="ECO:0008006" key="5">
    <source>
        <dbReference type="Google" id="ProtNLM"/>
    </source>
</evidence>
<feature type="signal peptide" evidence="2">
    <location>
        <begin position="1"/>
        <end position="23"/>
    </location>
</feature>
<dbReference type="PANTHER" id="PTHR37489">
    <property type="entry name" value="DUF3500 DOMAIN-CONTAINING PROTEIN"/>
    <property type="match status" value="1"/>
</dbReference>
<evidence type="ECO:0000256" key="1">
    <source>
        <dbReference type="SAM" id="MobiDB-lite"/>
    </source>
</evidence>
<dbReference type="EMBL" id="AP021861">
    <property type="protein sequence ID" value="BBO34121.1"/>
    <property type="molecule type" value="Genomic_DNA"/>
</dbReference>
<dbReference type="PANTHER" id="PTHR37489:SF1">
    <property type="entry name" value="DUF3500 DOMAIN-CONTAINING PROTEIN"/>
    <property type="match status" value="1"/>
</dbReference>
<sequence>MVHLAAKFACVVVLLLHAAPVLAQSRAEGMAAAANAFLAALTPEQRTEAVVAFDSPQRRDWHNIPKDDRKGVEFAVLSPEQRQLALALLHSGLSDDGYDKALKIMSLENNLREGEKNVQGAPLRDPERYFITIFGEPAGVGAWGWSFEGHHFSQNIAVQDGTIVGDTPSFWGANPATLITFVEGGPEVGTRTLAQEEQLAFDLLTSLDQSQRAEAIIADKPPADYRAAGQPEPPRSAPEGIPAKQLTDLQKETLRSLLAAFCNNQAPELAAARLAEIDASGFDRVHFAWQGADKPGVGHAYRIQGPTFLLELVNIQADPAGNPANHIHSVWRSLNHDFGVAE</sequence>